<evidence type="ECO:0000313" key="1">
    <source>
        <dbReference type="EMBL" id="QTV05033.1"/>
    </source>
</evidence>
<proteinExistence type="predicted"/>
<dbReference type="SUPFAM" id="SSF46458">
    <property type="entry name" value="Globin-like"/>
    <property type="match status" value="1"/>
</dbReference>
<gene>
    <name evidence="1" type="ORF">J9309_09555</name>
</gene>
<dbReference type="RefSeq" id="WP_230475666.1">
    <property type="nucleotide sequence ID" value="NZ_CP072842.1"/>
</dbReference>
<accession>A0ABX7XAV6</accession>
<dbReference type="CDD" id="cd08916">
    <property type="entry name" value="TrHb3_P"/>
    <property type="match status" value="1"/>
</dbReference>
<reference evidence="1 2" key="1">
    <citation type="journal article" date="2021" name="Int. J. Syst. Evol. Microbiol.">
        <title>Faecalibacter bovis sp. nov., isolated from cow faeces.</title>
        <authorList>
            <person name="Li F."/>
            <person name="Zhao W."/>
            <person name="Hong Q."/>
            <person name="Shao Q."/>
            <person name="Song J."/>
            <person name="Yang S."/>
        </authorList>
    </citation>
    <scope>NUCLEOTIDE SEQUENCE [LARGE SCALE GENOMIC DNA]</scope>
    <source>
        <strain evidence="1 2">ZY171143</strain>
    </source>
</reference>
<organism evidence="1 2">
    <name type="scientific">Faecalibacter bovis</name>
    <dbReference type="NCBI Taxonomy" id="2898187"/>
    <lineage>
        <taxon>Bacteria</taxon>
        <taxon>Pseudomonadati</taxon>
        <taxon>Bacteroidota</taxon>
        <taxon>Flavobacteriia</taxon>
        <taxon>Flavobacteriales</taxon>
        <taxon>Weeksellaceae</taxon>
        <taxon>Faecalibacter</taxon>
    </lineage>
</organism>
<dbReference type="InterPro" id="IPR012292">
    <property type="entry name" value="Globin/Proto"/>
</dbReference>
<protein>
    <submittedName>
        <fullName evidence="1">Group III truncated hemoglobin</fullName>
    </submittedName>
</protein>
<evidence type="ECO:0000313" key="2">
    <source>
        <dbReference type="Proteomes" id="UP000672011"/>
    </source>
</evidence>
<dbReference type="InterPro" id="IPR009050">
    <property type="entry name" value="Globin-like_sf"/>
</dbReference>
<reference evidence="2" key="2">
    <citation type="submission" date="2021-04" db="EMBL/GenBank/DDBJ databases">
        <title>Taxonomy of Flavobacteriaceae bacterium ZY171143.</title>
        <authorList>
            <person name="Li F."/>
        </authorList>
    </citation>
    <scope>NUCLEOTIDE SEQUENCE [LARGE SCALE GENOMIC DNA]</scope>
    <source>
        <strain evidence="2">ZY171143</strain>
    </source>
</reference>
<name>A0ABX7XAV6_9FLAO</name>
<dbReference type="Proteomes" id="UP000672011">
    <property type="component" value="Chromosome"/>
</dbReference>
<dbReference type="Gene3D" id="1.10.490.10">
    <property type="entry name" value="Globins"/>
    <property type="match status" value="1"/>
</dbReference>
<sequence length="134" mass="15940">MRQIDNRSDINILVNSFYSKVKVDELLGPIFNAHISDDKWPEHLDKLTDFWETNLFGVAKFKGNPTQKHINVDKNLNYSIEQKHFGRWLQIWFETIDELYEGEYADKAKNSARKMSTGQYLAIWQQRPENIIEY</sequence>
<keyword evidence="2" id="KW-1185">Reference proteome</keyword>
<dbReference type="EMBL" id="CP072842">
    <property type="protein sequence ID" value="QTV05033.1"/>
    <property type="molecule type" value="Genomic_DNA"/>
</dbReference>